<dbReference type="GO" id="GO:0005634">
    <property type="term" value="C:nucleus"/>
    <property type="evidence" value="ECO:0007669"/>
    <property type="project" value="TreeGrafter"/>
</dbReference>
<dbReference type="eggNOG" id="KOG2156">
    <property type="taxonomic scope" value="Eukaryota"/>
</dbReference>
<dbReference type="PANTHER" id="PTHR11668">
    <property type="entry name" value="SERINE/THREONINE PROTEIN PHOSPHATASE"/>
    <property type="match status" value="1"/>
</dbReference>
<dbReference type="GO" id="GO:0005737">
    <property type="term" value="C:cytoplasm"/>
    <property type="evidence" value="ECO:0007669"/>
    <property type="project" value="TreeGrafter"/>
</dbReference>
<dbReference type="HOGENOM" id="CLU_1724022_0_0_1"/>
<keyword evidence="2" id="KW-1185">Reference proteome</keyword>
<evidence type="ECO:0000313" key="2">
    <source>
        <dbReference type="Proteomes" id="UP000008281"/>
    </source>
</evidence>
<dbReference type="SUPFAM" id="SSF56300">
    <property type="entry name" value="Metallo-dependent phosphatases"/>
    <property type="match status" value="1"/>
</dbReference>
<dbReference type="STRING" id="31234.E3NAF8"/>
<dbReference type="PANTHER" id="PTHR11668:SF450">
    <property type="entry name" value="SERINE_THREONINE-PROTEIN PHOSPHATASE"/>
    <property type="match status" value="1"/>
</dbReference>
<dbReference type="Proteomes" id="UP000008281">
    <property type="component" value="Unassembled WGS sequence"/>
</dbReference>
<proteinExistence type="predicted"/>
<name>E3NAF8_CAERE</name>
<dbReference type="InterPro" id="IPR029052">
    <property type="entry name" value="Metallo-depent_PP-like"/>
</dbReference>
<dbReference type="Gene3D" id="3.60.21.10">
    <property type="match status" value="1"/>
</dbReference>
<evidence type="ECO:0000313" key="1">
    <source>
        <dbReference type="EMBL" id="EFO91102.1"/>
    </source>
</evidence>
<dbReference type="eggNOG" id="KOG0374">
    <property type="taxonomic scope" value="Eukaryota"/>
</dbReference>
<sequence>MPLACSIGEKILTMHGGISRKLENWKSFDTVSKQRTSTRTYLFFKFFANKKLLTIFSAPRYMDETDNRGAIVRIREDGNFGIIIFNNTKGGKLVFPTAHTSHYQKYFAEPIYMNILLQQWQVAQEDDRSIGVNGLDQLCRQKHMQSDQEASF</sequence>
<organism evidence="2">
    <name type="scientific">Caenorhabditis remanei</name>
    <name type="common">Caenorhabditis vulgaris</name>
    <dbReference type="NCBI Taxonomy" id="31234"/>
    <lineage>
        <taxon>Eukaryota</taxon>
        <taxon>Metazoa</taxon>
        <taxon>Ecdysozoa</taxon>
        <taxon>Nematoda</taxon>
        <taxon>Chromadorea</taxon>
        <taxon>Rhabditida</taxon>
        <taxon>Rhabditina</taxon>
        <taxon>Rhabditomorpha</taxon>
        <taxon>Rhabditoidea</taxon>
        <taxon>Rhabditidae</taxon>
        <taxon>Peloderinae</taxon>
        <taxon>Caenorhabditis</taxon>
    </lineage>
</organism>
<dbReference type="AlphaFoldDB" id="E3NAF8"/>
<dbReference type="GO" id="GO:0004722">
    <property type="term" value="F:protein serine/threonine phosphatase activity"/>
    <property type="evidence" value="ECO:0007669"/>
    <property type="project" value="TreeGrafter"/>
</dbReference>
<dbReference type="InParanoid" id="E3NAF8"/>
<dbReference type="OrthoDB" id="202825at2759"/>
<accession>E3NAF8</accession>
<gene>
    <name evidence="1" type="ORF">CRE_30399</name>
</gene>
<dbReference type="InterPro" id="IPR050341">
    <property type="entry name" value="PP1_catalytic_subunit"/>
</dbReference>
<dbReference type="EMBL" id="DS268575">
    <property type="protein sequence ID" value="EFO91102.1"/>
    <property type="molecule type" value="Genomic_DNA"/>
</dbReference>
<evidence type="ECO:0008006" key="3">
    <source>
        <dbReference type="Google" id="ProtNLM"/>
    </source>
</evidence>
<reference evidence="1" key="1">
    <citation type="submission" date="2007-07" db="EMBL/GenBank/DDBJ databases">
        <title>PCAP assembly of the Caenorhabditis remanei genome.</title>
        <authorList>
            <consortium name="The Caenorhabditis remanei Sequencing Consortium"/>
            <person name="Wilson R.K."/>
        </authorList>
    </citation>
    <scope>NUCLEOTIDE SEQUENCE [LARGE SCALE GENOMIC DNA]</scope>
    <source>
        <strain evidence="1">PB4641</strain>
    </source>
</reference>
<protein>
    <recommendedName>
        <fullName evidence="3">Serine/threonine specific protein phosphatases domain-containing protein</fullName>
    </recommendedName>
</protein>